<dbReference type="Gene3D" id="3.40.50.2020">
    <property type="match status" value="1"/>
</dbReference>
<dbReference type="AlphaFoldDB" id="A0A382N2P3"/>
<protein>
    <recommendedName>
        <fullName evidence="2">Phosphoribosyltransferase domain-containing protein</fullName>
    </recommendedName>
</protein>
<organism evidence="1">
    <name type="scientific">marine metagenome</name>
    <dbReference type="NCBI Taxonomy" id="408172"/>
    <lineage>
        <taxon>unclassified sequences</taxon>
        <taxon>metagenomes</taxon>
        <taxon>ecological metagenomes</taxon>
    </lineage>
</organism>
<dbReference type="SUPFAM" id="SSF53271">
    <property type="entry name" value="PRTase-like"/>
    <property type="match status" value="1"/>
</dbReference>
<name>A0A382N2P3_9ZZZZ</name>
<feature type="non-terminal residue" evidence="1">
    <location>
        <position position="1"/>
    </location>
</feature>
<dbReference type="EMBL" id="UINC01097393">
    <property type="protein sequence ID" value="SVC55060.1"/>
    <property type="molecule type" value="Genomic_DNA"/>
</dbReference>
<evidence type="ECO:0000313" key="1">
    <source>
        <dbReference type="EMBL" id="SVC55060.1"/>
    </source>
</evidence>
<sequence>FLANALDDTSCEDCGRCGNCDPKNRLSHKFRSETGIAAVEYLRKGDMPLEPRRLIPGNALTIYDFPRNLSPDLIAEHGRILSSWEDAGWGRTVAKNKRDGYFQDVLVEAVAEMIEKRWRPVPKPTWVTCVPSYRNPDLVPSFAKRLADQLQLDFIEIIHKTQETKQQKMMNNSFHQCQNLDGVFELTEKPSHEAVLLIDDVVDSRWTTTVISALLRSKGSGRVFPFALANSFGG</sequence>
<gene>
    <name evidence="1" type="ORF">METZ01_LOCUS307914</name>
</gene>
<proteinExistence type="predicted"/>
<accession>A0A382N2P3</accession>
<dbReference type="InterPro" id="IPR029057">
    <property type="entry name" value="PRTase-like"/>
</dbReference>
<evidence type="ECO:0008006" key="2">
    <source>
        <dbReference type="Google" id="ProtNLM"/>
    </source>
</evidence>
<reference evidence="1" key="1">
    <citation type="submission" date="2018-05" db="EMBL/GenBank/DDBJ databases">
        <authorList>
            <person name="Lanie J.A."/>
            <person name="Ng W.-L."/>
            <person name="Kazmierczak K.M."/>
            <person name="Andrzejewski T.M."/>
            <person name="Davidsen T.M."/>
            <person name="Wayne K.J."/>
            <person name="Tettelin H."/>
            <person name="Glass J.I."/>
            <person name="Rusch D."/>
            <person name="Podicherti R."/>
            <person name="Tsui H.-C.T."/>
            <person name="Winkler M.E."/>
        </authorList>
    </citation>
    <scope>NUCLEOTIDE SEQUENCE</scope>
</reference>